<proteinExistence type="predicted"/>
<dbReference type="Pfam" id="PF13883">
    <property type="entry name" value="CREG_beta-barrel"/>
    <property type="match status" value="1"/>
</dbReference>
<dbReference type="InterPro" id="IPR055343">
    <property type="entry name" value="CREG_beta-barrel"/>
</dbReference>
<dbReference type="Proteomes" id="UP000886523">
    <property type="component" value="Unassembled WGS sequence"/>
</dbReference>
<accession>A0A9P6AH44</accession>
<feature type="domain" description="CREG-like beta-barrel" evidence="1">
    <location>
        <begin position="1"/>
        <end position="163"/>
    </location>
</feature>
<evidence type="ECO:0000313" key="3">
    <source>
        <dbReference type="Proteomes" id="UP000886523"/>
    </source>
</evidence>
<comment type="caution">
    <text evidence="2">The sequence shown here is derived from an EMBL/GenBank/DDBJ whole genome shotgun (WGS) entry which is preliminary data.</text>
</comment>
<reference evidence="2" key="1">
    <citation type="journal article" date="2020" name="Nat. Commun.">
        <title>Large-scale genome sequencing of mycorrhizal fungi provides insights into the early evolution of symbiotic traits.</title>
        <authorList>
            <person name="Miyauchi S."/>
            <person name="Kiss E."/>
            <person name="Kuo A."/>
            <person name="Drula E."/>
            <person name="Kohler A."/>
            <person name="Sanchez-Garcia M."/>
            <person name="Morin E."/>
            <person name="Andreopoulos B."/>
            <person name="Barry K.W."/>
            <person name="Bonito G."/>
            <person name="Buee M."/>
            <person name="Carver A."/>
            <person name="Chen C."/>
            <person name="Cichocki N."/>
            <person name="Clum A."/>
            <person name="Culley D."/>
            <person name="Crous P.W."/>
            <person name="Fauchery L."/>
            <person name="Girlanda M."/>
            <person name="Hayes R.D."/>
            <person name="Keri Z."/>
            <person name="LaButti K."/>
            <person name="Lipzen A."/>
            <person name="Lombard V."/>
            <person name="Magnuson J."/>
            <person name="Maillard F."/>
            <person name="Murat C."/>
            <person name="Nolan M."/>
            <person name="Ohm R.A."/>
            <person name="Pangilinan J."/>
            <person name="Pereira M.F."/>
            <person name="Perotto S."/>
            <person name="Peter M."/>
            <person name="Pfister S."/>
            <person name="Riley R."/>
            <person name="Sitrit Y."/>
            <person name="Stielow J.B."/>
            <person name="Szollosi G."/>
            <person name="Zifcakova L."/>
            <person name="Stursova M."/>
            <person name="Spatafora J.W."/>
            <person name="Tedersoo L."/>
            <person name="Vaario L.M."/>
            <person name="Yamada A."/>
            <person name="Yan M."/>
            <person name="Wang P."/>
            <person name="Xu J."/>
            <person name="Bruns T."/>
            <person name="Baldrian P."/>
            <person name="Vilgalys R."/>
            <person name="Dunand C."/>
            <person name="Henrissat B."/>
            <person name="Grigoriev I.V."/>
            <person name="Hibbett D."/>
            <person name="Nagy L.G."/>
            <person name="Martin F.M."/>
        </authorList>
    </citation>
    <scope>NUCLEOTIDE SEQUENCE</scope>
    <source>
        <strain evidence="2">UP504</strain>
    </source>
</reference>
<name>A0A9P6AH44_9AGAM</name>
<sequence>ARLARALVTAGSIGTLATVYPFNESSPLSGHPFALMEYYAPCYLNGSLSFVLMGISKNAHHILASPTHAASITVQAPLSHSPVTKPRVALVGSVTVLGNDTAHADIQDIEECYLDRHPDSKFWLPGKSGFSDASWARFDPSAIYYVGGFGGQHFIGDIPLDLYQRSGGGVPPRNSALRSPLRIQHAQLASVEY</sequence>
<evidence type="ECO:0000313" key="2">
    <source>
        <dbReference type="EMBL" id="KAF9505767.1"/>
    </source>
</evidence>
<dbReference type="SUPFAM" id="SSF50475">
    <property type="entry name" value="FMN-binding split barrel"/>
    <property type="match status" value="1"/>
</dbReference>
<dbReference type="Gene3D" id="2.30.110.10">
    <property type="entry name" value="Electron Transport, Fmn-binding Protein, Chain A"/>
    <property type="match status" value="1"/>
</dbReference>
<protein>
    <recommendedName>
        <fullName evidence="1">CREG-like beta-barrel domain-containing protein</fullName>
    </recommendedName>
</protein>
<organism evidence="2 3">
    <name type="scientific">Hydnum rufescens UP504</name>
    <dbReference type="NCBI Taxonomy" id="1448309"/>
    <lineage>
        <taxon>Eukaryota</taxon>
        <taxon>Fungi</taxon>
        <taxon>Dikarya</taxon>
        <taxon>Basidiomycota</taxon>
        <taxon>Agaricomycotina</taxon>
        <taxon>Agaricomycetes</taxon>
        <taxon>Cantharellales</taxon>
        <taxon>Hydnaceae</taxon>
        <taxon>Hydnum</taxon>
    </lineage>
</organism>
<keyword evidence="3" id="KW-1185">Reference proteome</keyword>
<feature type="non-terminal residue" evidence="2">
    <location>
        <position position="1"/>
    </location>
</feature>
<evidence type="ECO:0000259" key="1">
    <source>
        <dbReference type="Pfam" id="PF13883"/>
    </source>
</evidence>
<dbReference type="OrthoDB" id="2138282at2759"/>
<gene>
    <name evidence="2" type="ORF">BS47DRAFT_1306170</name>
</gene>
<dbReference type="PANTHER" id="PTHR37273:SF1">
    <property type="entry name" value="ADL397C-AP"/>
    <property type="match status" value="1"/>
</dbReference>
<dbReference type="InterPro" id="IPR012349">
    <property type="entry name" value="Split_barrel_FMN-bd"/>
</dbReference>
<dbReference type="PANTHER" id="PTHR37273">
    <property type="entry name" value="CHROMOSOME 8, WHOLE GENOME SHOTGUN SEQUENCE"/>
    <property type="match status" value="1"/>
</dbReference>
<dbReference type="EMBL" id="MU129137">
    <property type="protein sequence ID" value="KAF9505767.1"/>
    <property type="molecule type" value="Genomic_DNA"/>
</dbReference>
<dbReference type="AlphaFoldDB" id="A0A9P6AH44"/>